<evidence type="ECO:0000259" key="6">
    <source>
        <dbReference type="Pfam" id="PF17293"/>
    </source>
</evidence>
<keyword evidence="8" id="KW-1185">Reference proteome</keyword>
<evidence type="ECO:0000259" key="4">
    <source>
        <dbReference type="Pfam" id="PF00589"/>
    </source>
</evidence>
<dbReference type="PANTHER" id="PTHR30349">
    <property type="entry name" value="PHAGE INTEGRASE-RELATED"/>
    <property type="match status" value="1"/>
</dbReference>
<dbReference type="InterPro" id="IPR010998">
    <property type="entry name" value="Integrase_recombinase_N"/>
</dbReference>
<feature type="domain" description="Arm DNA-binding" evidence="6">
    <location>
        <begin position="6"/>
        <end position="91"/>
    </location>
</feature>
<dbReference type="Pfam" id="PF17293">
    <property type="entry name" value="Arm-DNA-bind_5"/>
    <property type="match status" value="1"/>
</dbReference>
<organism evidence="7 8">
    <name type="scientific">Aquimarina gracilis</name>
    <dbReference type="NCBI Taxonomy" id="874422"/>
    <lineage>
        <taxon>Bacteria</taxon>
        <taxon>Pseudomonadati</taxon>
        <taxon>Bacteroidota</taxon>
        <taxon>Flavobacteriia</taxon>
        <taxon>Flavobacteriales</taxon>
        <taxon>Flavobacteriaceae</taxon>
        <taxon>Aquimarina</taxon>
    </lineage>
</organism>
<evidence type="ECO:0000313" key="8">
    <source>
        <dbReference type="Proteomes" id="UP001327027"/>
    </source>
</evidence>
<accession>A0ABU5ZZY5</accession>
<feature type="domain" description="Phage integrase SAM-like" evidence="5">
    <location>
        <begin position="121"/>
        <end position="214"/>
    </location>
</feature>
<dbReference type="Gene3D" id="1.10.443.10">
    <property type="entry name" value="Intergrase catalytic core"/>
    <property type="match status" value="1"/>
</dbReference>
<dbReference type="PANTHER" id="PTHR30349:SF64">
    <property type="entry name" value="PROPHAGE INTEGRASE INTD-RELATED"/>
    <property type="match status" value="1"/>
</dbReference>
<dbReference type="RefSeq" id="WP_324181433.1">
    <property type="nucleotide sequence ID" value="NZ_BAABAW010000014.1"/>
</dbReference>
<protein>
    <submittedName>
        <fullName evidence="7">Phage integrase SAM-like domain-containing protein</fullName>
    </submittedName>
</protein>
<evidence type="ECO:0000313" key="7">
    <source>
        <dbReference type="EMBL" id="MEB3347407.1"/>
    </source>
</evidence>
<evidence type="ECO:0000256" key="3">
    <source>
        <dbReference type="ARBA" id="ARBA00023172"/>
    </source>
</evidence>
<dbReference type="EMBL" id="JAYKLX010000009">
    <property type="protein sequence ID" value="MEB3347407.1"/>
    <property type="molecule type" value="Genomic_DNA"/>
</dbReference>
<dbReference type="Gene3D" id="1.10.150.130">
    <property type="match status" value="1"/>
</dbReference>
<dbReference type="Pfam" id="PF00589">
    <property type="entry name" value="Phage_integrase"/>
    <property type="match status" value="1"/>
</dbReference>
<feature type="domain" description="Tyr recombinase" evidence="4">
    <location>
        <begin position="267"/>
        <end position="412"/>
    </location>
</feature>
<dbReference type="InterPro" id="IPR025269">
    <property type="entry name" value="SAM-like_dom"/>
</dbReference>
<comment type="caution">
    <text evidence="7">The sequence shown here is derived from an EMBL/GenBank/DDBJ whole genome shotgun (WGS) entry which is preliminary data.</text>
</comment>
<sequence>MAKIFFFLDTRNKKSDTFPLVQRVSHQRKRKDIKTPYIVSPNLWNEKGRKFKSSFPNSVRANAFLTDRMKAADDVLIECESFLKSMSVEQLASLIEDKIEEYANKKIGNKVRHKINNITRLYEYGKIVIKRYREAKRFGMADAIEDAIRMVVTFNGGEDPLITEIDETFLENLEAYYLNKGNSLNGLGVRLRSIRRVFNLVIKDANTELKQEHYPFGKNGYSIKQQRTKKRAVGLDVIEKIQQLDYPEGSSLWHHKNYFLFNFYMRGMNFMDMAYLKVGAIKKGRLQYKRRKTKRGNNVREFDILIPNEIKKILRFYTSEKSKGDLVFPILQDVIHTESEERIHEVYSSRLRNHNRRLKTISKELELDTNLTTYVARHTFATAGIRKGVSKAQVGDMLGHTNYYTTEAYFADFENAVLDEAADKIFS</sequence>
<evidence type="ECO:0000259" key="5">
    <source>
        <dbReference type="Pfam" id="PF13102"/>
    </source>
</evidence>
<dbReference type="InterPro" id="IPR050090">
    <property type="entry name" value="Tyrosine_recombinase_XerCD"/>
</dbReference>
<dbReference type="InterPro" id="IPR011010">
    <property type="entry name" value="DNA_brk_join_enz"/>
</dbReference>
<keyword evidence="2" id="KW-0238">DNA-binding</keyword>
<dbReference type="Proteomes" id="UP001327027">
    <property type="component" value="Unassembled WGS sequence"/>
</dbReference>
<comment type="similarity">
    <text evidence="1">Belongs to the 'phage' integrase family.</text>
</comment>
<dbReference type="InterPro" id="IPR035386">
    <property type="entry name" value="Arm-DNA-bind_5"/>
</dbReference>
<keyword evidence="3" id="KW-0233">DNA recombination</keyword>
<gene>
    <name evidence="7" type="ORF">U6A24_18170</name>
</gene>
<name>A0ABU5ZZY5_9FLAO</name>
<proteinExistence type="inferred from homology"/>
<dbReference type="InterPro" id="IPR013762">
    <property type="entry name" value="Integrase-like_cat_sf"/>
</dbReference>
<dbReference type="Pfam" id="PF13102">
    <property type="entry name" value="Phage_int_SAM_5"/>
    <property type="match status" value="1"/>
</dbReference>
<evidence type="ECO:0000256" key="2">
    <source>
        <dbReference type="ARBA" id="ARBA00023125"/>
    </source>
</evidence>
<dbReference type="SUPFAM" id="SSF56349">
    <property type="entry name" value="DNA breaking-rejoining enzymes"/>
    <property type="match status" value="1"/>
</dbReference>
<reference evidence="7 8" key="1">
    <citation type="journal article" date="2013" name="Int. J. Syst. Evol. Microbiol.">
        <title>Aquimarina gracilis sp. nov., isolated from the gut microflora of a mussel, Mytilus coruscus, and emended description of Aquimarina spongiae.</title>
        <authorList>
            <person name="Park S.C."/>
            <person name="Choe H.N."/>
            <person name="Baik K.S."/>
            <person name="Seong C.N."/>
        </authorList>
    </citation>
    <scope>NUCLEOTIDE SEQUENCE [LARGE SCALE GENOMIC DNA]</scope>
    <source>
        <strain evidence="7 8">PSC32</strain>
    </source>
</reference>
<dbReference type="InterPro" id="IPR002104">
    <property type="entry name" value="Integrase_catalytic"/>
</dbReference>
<evidence type="ECO:0000256" key="1">
    <source>
        <dbReference type="ARBA" id="ARBA00008857"/>
    </source>
</evidence>